<accession>A0AAV4A9S7</accession>
<dbReference type="PANTHER" id="PTHR10159">
    <property type="entry name" value="DUAL SPECIFICITY PROTEIN PHOSPHATASE"/>
    <property type="match status" value="1"/>
</dbReference>
<evidence type="ECO:0000256" key="2">
    <source>
        <dbReference type="ARBA" id="ARBA00013064"/>
    </source>
</evidence>
<keyword evidence="10" id="KW-1185">Reference proteome</keyword>
<evidence type="ECO:0000256" key="5">
    <source>
        <dbReference type="SAM" id="MobiDB-lite"/>
    </source>
</evidence>
<dbReference type="InterPro" id="IPR020422">
    <property type="entry name" value="TYR_PHOSPHATASE_DUAL_dom"/>
</dbReference>
<keyword evidence="6" id="KW-0812">Transmembrane</keyword>
<feature type="domain" description="Tyrosine-protein phosphatase" evidence="7">
    <location>
        <begin position="33"/>
        <end position="241"/>
    </location>
</feature>
<dbReference type="GO" id="GO:0043409">
    <property type="term" value="P:negative regulation of MAPK cascade"/>
    <property type="evidence" value="ECO:0007669"/>
    <property type="project" value="TreeGrafter"/>
</dbReference>
<dbReference type="PROSITE" id="PS50056">
    <property type="entry name" value="TYR_PHOSPHATASE_2"/>
    <property type="match status" value="1"/>
</dbReference>
<dbReference type="Gene3D" id="3.90.190.10">
    <property type="entry name" value="Protein tyrosine phosphatase superfamily"/>
    <property type="match status" value="1"/>
</dbReference>
<sequence>MSEISSSESTCLPAAKEASRQSGKKSLRALRQNPLSQITEGVYLTGVSGVTRPDLMGAAGITHVLNVAGQECSHLTYDMNLDSDSKAWEKLAKPDSESHTGASSREHNCLDLEPAVESDNSSRNSKESEDLRSKLVDRRSRPPTLTVRFVPLRDSADQSLLPYLDDLVDYVSEAVSSGGRVVVHCLAGVSRSASVVIAYLVREHGMTLRDAHDYVIARRDVIRPNPGFWAALVEYEFKIRGENSVDILDYAAGSVPSLETYQKEVLLRMRLGWMDHVFYNLGAQIFILIAQMVASLFIFSDYSTN</sequence>
<dbReference type="GO" id="GO:0005737">
    <property type="term" value="C:cytoplasm"/>
    <property type="evidence" value="ECO:0007669"/>
    <property type="project" value="TreeGrafter"/>
</dbReference>
<feature type="compositionally biased region" description="Basic and acidic residues" evidence="5">
    <location>
        <begin position="124"/>
        <end position="137"/>
    </location>
</feature>
<dbReference type="InterPro" id="IPR016130">
    <property type="entry name" value="Tyr_Pase_AS"/>
</dbReference>
<feature type="transmembrane region" description="Helical" evidence="6">
    <location>
        <begin position="277"/>
        <end position="299"/>
    </location>
</feature>
<feature type="region of interest" description="Disordered" evidence="5">
    <location>
        <begin position="90"/>
        <end position="137"/>
    </location>
</feature>
<name>A0AAV4A9S7_9GAST</name>
<keyword evidence="6" id="KW-1133">Transmembrane helix</keyword>
<dbReference type="SUPFAM" id="SSF52799">
    <property type="entry name" value="(Phosphotyrosine protein) phosphatases II"/>
    <property type="match status" value="1"/>
</dbReference>
<evidence type="ECO:0000313" key="9">
    <source>
        <dbReference type="EMBL" id="GFO03642.1"/>
    </source>
</evidence>
<evidence type="ECO:0000256" key="4">
    <source>
        <dbReference type="ARBA" id="ARBA00022912"/>
    </source>
</evidence>
<evidence type="ECO:0000256" key="3">
    <source>
        <dbReference type="ARBA" id="ARBA00022801"/>
    </source>
</evidence>
<keyword evidence="6" id="KW-0472">Membrane</keyword>
<comment type="similarity">
    <text evidence="1">Belongs to the protein-tyrosine phosphatase family. Non-receptor class dual specificity subfamily.</text>
</comment>
<feature type="domain" description="Tyrosine specific protein phosphatases" evidence="8">
    <location>
        <begin position="165"/>
        <end position="219"/>
    </location>
</feature>
<dbReference type="AlphaFoldDB" id="A0AAV4A9S7"/>
<evidence type="ECO:0000259" key="8">
    <source>
        <dbReference type="PROSITE" id="PS50056"/>
    </source>
</evidence>
<dbReference type="PROSITE" id="PS50054">
    <property type="entry name" value="TYR_PHOSPHATASE_DUAL"/>
    <property type="match status" value="1"/>
</dbReference>
<dbReference type="Pfam" id="PF00782">
    <property type="entry name" value="DSPc"/>
    <property type="match status" value="1"/>
</dbReference>
<evidence type="ECO:0000313" key="10">
    <source>
        <dbReference type="Proteomes" id="UP000735302"/>
    </source>
</evidence>
<reference evidence="9 10" key="1">
    <citation type="journal article" date="2021" name="Elife">
        <title>Chloroplast acquisition without the gene transfer in kleptoplastic sea slugs, Plakobranchus ocellatus.</title>
        <authorList>
            <person name="Maeda T."/>
            <person name="Takahashi S."/>
            <person name="Yoshida T."/>
            <person name="Shimamura S."/>
            <person name="Takaki Y."/>
            <person name="Nagai Y."/>
            <person name="Toyoda A."/>
            <person name="Suzuki Y."/>
            <person name="Arimoto A."/>
            <person name="Ishii H."/>
            <person name="Satoh N."/>
            <person name="Nishiyama T."/>
            <person name="Hasebe M."/>
            <person name="Maruyama T."/>
            <person name="Minagawa J."/>
            <person name="Obokata J."/>
            <person name="Shigenobu S."/>
        </authorList>
    </citation>
    <scope>NUCLEOTIDE SEQUENCE [LARGE SCALE GENOMIC DNA]</scope>
</reference>
<proteinExistence type="inferred from homology"/>
<dbReference type="InterPro" id="IPR000340">
    <property type="entry name" value="Dual-sp_phosphatase_cat-dom"/>
</dbReference>
<dbReference type="SMART" id="SM00195">
    <property type="entry name" value="DSPc"/>
    <property type="match status" value="1"/>
</dbReference>
<evidence type="ECO:0000256" key="1">
    <source>
        <dbReference type="ARBA" id="ARBA00008601"/>
    </source>
</evidence>
<dbReference type="EC" id="3.1.3.48" evidence="2"/>
<feature type="compositionally biased region" description="Polar residues" evidence="5">
    <location>
        <begin position="1"/>
        <end position="10"/>
    </location>
</feature>
<dbReference type="PROSITE" id="PS00383">
    <property type="entry name" value="TYR_PHOSPHATASE_1"/>
    <property type="match status" value="1"/>
</dbReference>
<protein>
    <recommendedName>
        <fullName evidence="2">protein-tyrosine-phosphatase</fullName>
        <ecNumber evidence="2">3.1.3.48</ecNumber>
    </recommendedName>
</protein>
<evidence type="ECO:0000259" key="7">
    <source>
        <dbReference type="PROSITE" id="PS50054"/>
    </source>
</evidence>
<dbReference type="PANTHER" id="PTHR10159:SF519">
    <property type="entry name" value="DUAL SPECIFICITY PROTEIN PHOSPHATASE MPK3"/>
    <property type="match status" value="1"/>
</dbReference>
<keyword evidence="3" id="KW-0378">Hydrolase</keyword>
<feature type="compositionally biased region" description="Basic and acidic residues" evidence="5">
    <location>
        <begin position="90"/>
        <end position="110"/>
    </location>
</feature>
<dbReference type="GO" id="GO:0004725">
    <property type="term" value="F:protein tyrosine phosphatase activity"/>
    <property type="evidence" value="ECO:0007669"/>
    <property type="project" value="UniProtKB-EC"/>
</dbReference>
<feature type="region of interest" description="Disordered" evidence="5">
    <location>
        <begin position="1"/>
        <end position="27"/>
    </location>
</feature>
<comment type="caution">
    <text evidence="9">The sequence shown here is derived from an EMBL/GenBank/DDBJ whole genome shotgun (WGS) entry which is preliminary data.</text>
</comment>
<dbReference type="InterPro" id="IPR029021">
    <property type="entry name" value="Prot-tyrosine_phosphatase-like"/>
</dbReference>
<evidence type="ECO:0000256" key="6">
    <source>
        <dbReference type="SAM" id="Phobius"/>
    </source>
</evidence>
<dbReference type="InterPro" id="IPR000387">
    <property type="entry name" value="Tyr_Pase_dom"/>
</dbReference>
<dbReference type="Proteomes" id="UP000735302">
    <property type="component" value="Unassembled WGS sequence"/>
</dbReference>
<organism evidence="9 10">
    <name type="scientific">Plakobranchus ocellatus</name>
    <dbReference type="NCBI Taxonomy" id="259542"/>
    <lineage>
        <taxon>Eukaryota</taxon>
        <taxon>Metazoa</taxon>
        <taxon>Spiralia</taxon>
        <taxon>Lophotrochozoa</taxon>
        <taxon>Mollusca</taxon>
        <taxon>Gastropoda</taxon>
        <taxon>Heterobranchia</taxon>
        <taxon>Euthyneura</taxon>
        <taxon>Panpulmonata</taxon>
        <taxon>Sacoglossa</taxon>
        <taxon>Placobranchoidea</taxon>
        <taxon>Plakobranchidae</taxon>
        <taxon>Plakobranchus</taxon>
    </lineage>
</organism>
<gene>
    <name evidence="9" type="ORF">PoB_003014700</name>
</gene>
<dbReference type="EMBL" id="BLXT01003727">
    <property type="protein sequence ID" value="GFO03642.1"/>
    <property type="molecule type" value="Genomic_DNA"/>
</dbReference>
<dbReference type="CDD" id="cd14498">
    <property type="entry name" value="DSP"/>
    <property type="match status" value="1"/>
</dbReference>
<keyword evidence="4" id="KW-0904">Protein phosphatase</keyword>